<feature type="binding site" evidence="18">
    <location>
        <begin position="55"/>
        <end position="59"/>
    </location>
    <ligand>
        <name>(6S)-NADPHX</name>
        <dbReference type="ChEBI" id="CHEBI:64076"/>
    </ligand>
</feature>
<dbReference type="PROSITE" id="PS51383">
    <property type="entry name" value="YJEF_C_3"/>
    <property type="match status" value="1"/>
</dbReference>
<dbReference type="HAMAP" id="MF_01966">
    <property type="entry name" value="NADHX_epimerase"/>
    <property type="match status" value="1"/>
</dbReference>
<evidence type="ECO:0000256" key="6">
    <source>
        <dbReference type="ARBA" id="ARBA00022741"/>
    </source>
</evidence>
<comment type="similarity">
    <text evidence="4 19">In the C-terminal section; belongs to the NnrD/CARKD family.</text>
</comment>
<dbReference type="PROSITE" id="PS51385">
    <property type="entry name" value="YJEF_N"/>
    <property type="match status" value="1"/>
</dbReference>
<keyword evidence="7 17" id="KW-0067">ATP-binding</keyword>
<dbReference type="InterPro" id="IPR036652">
    <property type="entry name" value="YjeF_N_dom_sf"/>
</dbReference>
<comment type="function">
    <text evidence="17">Catalyzes the dehydration of the S-form of NAD(P)HX at the expense of ADP, which is converted to AMP. Together with NAD(P)HX epimerase, which catalyzes the epimerization of the S- and R-forms, the enzyme allows the repair of both epimers of NAD(P)HX, a damaged form of NAD(P)H that is a result of enzymatic or heat-dependent hydration.</text>
</comment>
<evidence type="ECO:0000256" key="7">
    <source>
        <dbReference type="ARBA" id="ARBA00022840"/>
    </source>
</evidence>
<dbReference type="Gene3D" id="3.40.1190.20">
    <property type="match status" value="1"/>
</dbReference>
<dbReference type="GO" id="GO:0005524">
    <property type="term" value="F:ATP binding"/>
    <property type="evidence" value="ECO:0007669"/>
    <property type="project" value="UniProtKB-UniRule"/>
</dbReference>
<dbReference type="SUPFAM" id="SSF53613">
    <property type="entry name" value="Ribokinase-like"/>
    <property type="match status" value="1"/>
</dbReference>
<keyword evidence="12 17" id="KW-0456">Lyase</keyword>
<dbReference type="InterPro" id="IPR000631">
    <property type="entry name" value="CARKD"/>
</dbReference>
<feature type="binding site" evidence="17">
    <location>
        <position position="439"/>
    </location>
    <ligand>
        <name>AMP</name>
        <dbReference type="ChEBI" id="CHEBI:456215"/>
    </ligand>
</feature>
<comment type="similarity">
    <text evidence="18">Belongs to the NnrE/AIBP family.</text>
</comment>
<dbReference type="GO" id="GO:0046872">
    <property type="term" value="F:metal ion binding"/>
    <property type="evidence" value="ECO:0007669"/>
    <property type="project" value="UniProtKB-UniRule"/>
</dbReference>
<evidence type="ECO:0000256" key="1">
    <source>
        <dbReference type="ARBA" id="ARBA00000013"/>
    </source>
</evidence>
<feature type="binding site" evidence="18">
    <location>
        <position position="56"/>
    </location>
    <ligand>
        <name>K(+)</name>
        <dbReference type="ChEBI" id="CHEBI:29103"/>
    </ligand>
</feature>
<dbReference type="EC" id="5.1.99.6" evidence="19"/>
<dbReference type="EC" id="4.2.1.136" evidence="19"/>
<dbReference type="PANTHER" id="PTHR12592">
    <property type="entry name" value="ATP-DEPENDENT (S)-NAD(P)H-HYDRATE DEHYDRATASE FAMILY MEMBER"/>
    <property type="match status" value="1"/>
</dbReference>
<feature type="binding site" evidence="18">
    <location>
        <position position="142"/>
    </location>
    <ligand>
        <name>(6S)-NADPHX</name>
        <dbReference type="ChEBI" id="CHEBI:64076"/>
    </ligand>
</feature>
<gene>
    <name evidence="17" type="primary">nnrD</name>
    <name evidence="18" type="synonym">nnrE</name>
    <name evidence="23" type="ORF">bsdtw1_00037</name>
</gene>
<dbReference type="InterPro" id="IPR029056">
    <property type="entry name" value="Ribokinase-like"/>
</dbReference>
<dbReference type="AlphaFoldDB" id="A0A6V8SA91"/>
<comment type="subunit">
    <text evidence="17">Homotetramer.</text>
</comment>
<evidence type="ECO:0000256" key="12">
    <source>
        <dbReference type="ARBA" id="ARBA00023239"/>
    </source>
</evidence>
<comment type="cofactor">
    <cofactor evidence="17">
        <name>Mg(2+)</name>
        <dbReference type="ChEBI" id="CHEBI:18420"/>
    </cofactor>
</comment>
<dbReference type="InterPro" id="IPR004443">
    <property type="entry name" value="YjeF_N_dom"/>
</dbReference>
<evidence type="ECO:0000256" key="2">
    <source>
        <dbReference type="ARBA" id="ARBA00000909"/>
    </source>
</evidence>
<comment type="catalytic activity">
    <reaction evidence="1 18 19">
        <text>(6R)-NADHX = (6S)-NADHX</text>
        <dbReference type="Rhea" id="RHEA:32215"/>
        <dbReference type="ChEBI" id="CHEBI:64074"/>
        <dbReference type="ChEBI" id="CHEBI:64075"/>
        <dbReference type="EC" id="5.1.99.6"/>
    </reaction>
</comment>
<evidence type="ECO:0000256" key="9">
    <source>
        <dbReference type="ARBA" id="ARBA00022958"/>
    </source>
</evidence>
<accession>A0A6V8SA91</accession>
<feature type="binding site" evidence="17">
    <location>
        <position position="374"/>
    </location>
    <ligand>
        <name>(6S)-NADPHX</name>
        <dbReference type="ChEBI" id="CHEBI:64076"/>
    </ligand>
</feature>
<evidence type="ECO:0000259" key="21">
    <source>
        <dbReference type="PROSITE" id="PS51383"/>
    </source>
</evidence>
<comment type="similarity">
    <text evidence="3 19">In the N-terminal section; belongs to the NnrE/AIBP family.</text>
</comment>
<dbReference type="InterPro" id="IPR001763">
    <property type="entry name" value="Rhodanese-like_dom"/>
</dbReference>
<comment type="caution">
    <text evidence="23">The sequence shown here is derived from an EMBL/GenBank/DDBJ whole genome shotgun (WGS) entry which is preliminary data.</text>
</comment>
<keyword evidence="6 17" id="KW-0547">Nucleotide-binding</keyword>
<evidence type="ECO:0000256" key="15">
    <source>
        <dbReference type="ARBA" id="ARBA00048238"/>
    </source>
</evidence>
<evidence type="ECO:0000256" key="10">
    <source>
        <dbReference type="ARBA" id="ARBA00023027"/>
    </source>
</evidence>
<comment type="similarity">
    <text evidence="17">Belongs to the NnrD/CARKD family.</text>
</comment>
<feature type="binding site" evidence="18">
    <location>
        <position position="163"/>
    </location>
    <ligand>
        <name>K(+)</name>
        <dbReference type="ChEBI" id="CHEBI:29103"/>
    </ligand>
</feature>
<dbReference type="CDD" id="cd01171">
    <property type="entry name" value="YXKO-related"/>
    <property type="match status" value="1"/>
</dbReference>
<comment type="function">
    <text evidence="18">Catalyzes the epimerization of the S- and R-forms of NAD(P)HX, a damaged form of NAD(P)H that is a result of enzymatic or heat-dependent hydration. This is a prerequisite for the S-specific NAD(P)H-hydrate dehydratase to allow the repair of both epimers of NAD(P)HX.</text>
</comment>
<dbReference type="PIRSF" id="PIRSF017184">
    <property type="entry name" value="Nnr"/>
    <property type="match status" value="1"/>
</dbReference>
<dbReference type="Gene3D" id="3.40.50.10260">
    <property type="entry name" value="YjeF N-terminal domain"/>
    <property type="match status" value="1"/>
</dbReference>
<evidence type="ECO:0000259" key="22">
    <source>
        <dbReference type="PROSITE" id="PS51385"/>
    </source>
</evidence>
<dbReference type="Pfam" id="PF01256">
    <property type="entry name" value="Carb_kinase"/>
    <property type="match status" value="1"/>
</dbReference>
<dbReference type="SUPFAM" id="SSF64153">
    <property type="entry name" value="YjeF N-terminal domain-like"/>
    <property type="match status" value="1"/>
</dbReference>
<feature type="domain" description="Rhodanese" evidence="20">
    <location>
        <begin position="34"/>
        <end position="87"/>
    </location>
</feature>
<feature type="binding site" evidence="18">
    <location>
        <begin position="131"/>
        <end position="137"/>
    </location>
    <ligand>
        <name>(6S)-NADPHX</name>
        <dbReference type="ChEBI" id="CHEBI:64076"/>
    </ligand>
</feature>
<evidence type="ECO:0000256" key="3">
    <source>
        <dbReference type="ARBA" id="ARBA00006001"/>
    </source>
</evidence>
<feature type="binding site" evidence="18">
    <location>
        <position position="160"/>
    </location>
    <ligand>
        <name>(6S)-NADPHX</name>
        <dbReference type="ChEBI" id="CHEBI:64076"/>
    </ligand>
</feature>
<evidence type="ECO:0000313" key="23">
    <source>
        <dbReference type="EMBL" id="GFP74000.1"/>
    </source>
</evidence>
<evidence type="ECO:0000256" key="4">
    <source>
        <dbReference type="ARBA" id="ARBA00009524"/>
    </source>
</evidence>
<dbReference type="PANTHER" id="PTHR12592:SF0">
    <property type="entry name" value="ATP-DEPENDENT (S)-NAD(P)H-HYDRATE DEHYDRATASE"/>
    <property type="match status" value="1"/>
</dbReference>
<comment type="catalytic activity">
    <reaction evidence="2 18 19">
        <text>(6R)-NADPHX = (6S)-NADPHX</text>
        <dbReference type="Rhea" id="RHEA:32227"/>
        <dbReference type="ChEBI" id="CHEBI:64076"/>
        <dbReference type="ChEBI" id="CHEBI:64077"/>
        <dbReference type="EC" id="5.1.99.6"/>
    </reaction>
</comment>
<sequence>MRVGSSSALKSIDKYCVEKIGIPSIILMENAALKIIKNLELHKNKKFVIVCGSGNNGGDGLAVARHLKVLGKDIDVFLVNLNDKLSEDCLINYNILKQLGIKVYPLNNIEDCSQLRECLVNSDITIDALFGTGLSRNLSEFYIDIISVINENSEYIVSIDVPSGMNCDNGKVMGSCINANKTITFEFLKKGFLTWGTSTYTGKVVVESIGIPESVIDEHSEDIFMITDELVKKHIPQRDKYGYKGDYGRVLVLAGSMGFSGAAYITVNSAVRSGAGLVTLSTSKDLQQILSCKFIEAMTSSYEDEEQLDKHIKKSDCIAIGPGMGDSSTTLELLKKIIYNATCPVVIDADGINVLRDEPDILKDKKCSIVITPHIGEMSNLTGYPRDYIKENRLEVAKEIAEKYKIVVLLKGYNTIITDGNKTYINPTGNSSMASGGMGDCLTGIITSFIAQGISTLEATAVAAYVHGYIGECLSKSMYCVNASHIIENIPSAIKEMQLK</sequence>
<comment type="catalytic activity">
    <reaction evidence="15 17 19">
        <text>(6S)-NADHX + ADP = AMP + phosphate + NADH + H(+)</text>
        <dbReference type="Rhea" id="RHEA:32223"/>
        <dbReference type="ChEBI" id="CHEBI:15378"/>
        <dbReference type="ChEBI" id="CHEBI:43474"/>
        <dbReference type="ChEBI" id="CHEBI:57945"/>
        <dbReference type="ChEBI" id="CHEBI:64074"/>
        <dbReference type="ChEBI" id="CHEBI:456215"/>
        <dbReference type="ChEBI" id="CHEBI:456216"/>
        <dbReference type="EC" id="4.2.1.136"/>
    </reaction>
</comment>
<evidence type="ECO:0000256" key="16">
    <source>
        <dbReference type="ARBA" id="ARBA00049209"/>
    </source>
</evidence>
<dbReference type="EMBL" id="BLZR01000001">
    <property type="protein sequence ID" value="GFP74000.1"/>
    <property type="molecule type" value="Genomic_DNA"/>
</dbReference>
<feature type="binding site" evidence="17">
    <location>
        <position position="262"/>
    </location>
    <ligand>
        <name>(6S)-NADPHX</name>
        <dbReference type="ChEBI" id="CHEBI:64076"/>
    </ligand>
</feature>
<dbReference type="GO" id="GO:0052856">
    <property type="term" value="F:NAD(P)HX epimerase activity"/>
    <property type="evidence" value="ECO:0007669"/>
    <property type="project" value="UniProtKB-UniRule"/>
</dbReference>
<evidence type="ECO:0000313" key="24">
    <source>
        <dbReference type="Proteomes" id="UP000580568"/>
    </source>
</evidence>
<evidence type="ECO:0000256" key="8">
    <source>
        <dbReference type="ARBA" id="ARBA00022857"/>
    </source>
</evidence>
<dbReference type="HAMAP" id="MF_01965">
    <property type="entry name" value="NADHX_dehydratase"/>
    <property type="match status" value="1"/>
</dbReference>
<keyword evidence="9 18" id="KW-0630">Potassium</keyword>
<dbReference type="NCBIfam" id="TIGR00197">
    <property type="entry name" value="yjeF_nterm"/>
    <property type="match status" value="1"/>
</dbReference>
<keyword evidence="13" id="KW-0511">Multifunctional enzyme</keyword>
<evidence type="ECO:0000256" key="18">
    <source>
        <dbReference type="HAMAP-Rule" id="MF_01966"/>
    </source>
</evidence>
<dbReference type="PROSITE" id="PS50206">
    <property type="entry name" value="RHODANESE_3"/>
    <property type="match status" value="1"/>
</dbReference>
<feature type="binding site" evidence="18">
    <location>
        <position position="127"/>
    </location>
    <ligand>
        <name>K(+)</name>
        <dbReference type="ChEBI" id="CHEBI:29103"/>
    </ligand>
</feature>
<feature type="domain" description="YjeF C-terminal" evidence="21">
    <location>
        <begin position="227"/>
        <end position="497"/>
    </location>
</feature>
<feature type="domain" description="YjeF N-terminal" evidence="22">
    <location>
        <begin position="9"/>
        <end position="217"/>
    </location>
</feature>
<dbReference type="GO" id="GO:0052855">
    <property type="term" value="F:ADP-dependent NAD(P)H-hydrate dehydratase activity"/>
    <property type="evidence" value="ECO:0007669"/>
    <property type="project" value="UniProtKB-UniRule"/>
</dbReference>
<keyword evidence="10 17" id="KW-0520">NAD</keyword>
<dbReference type="GO" id="GO:0110051">
    <property type="term" value="P:metabolite repair"/>
    <property type="evidence" value="ECO:0007669"/>
    <property type="project" value="TreeGrafter"/>
</dbReference>
<dbReference type="InterPro" id="IPR030677">
    <property type="entry name" value="Nnr"/>
</dbReference>
<evidence type="ECO:0000256" key="14">
    <source>
        <dbReference type="ARBA" id="ARBA00025153"/>
    </source>
</evidence>
<proteinExistence type="inferred from homology"/>
<keyword evidence="5 18" id="KW-0479">Metal-binding</keyword>
<evidence type="ECO:0000256" key="11">
    <source>
        <dbReference type="ARBA" id="ARBA00023235"/>
    </source>
</evidence>
<feature type="binding site" evidence="17">
    <location>
        <position position="440"/>
    </location>
    <ligand>
        <name>(6S)-NADPHX</name>
        <dbReference type="ChEBI" id="CHEBI:64076"/>
    </ligand>
</feature>
<comment type="function">
    <text evidence="14 19">Bifunctional enzyme that catalyzes the epimerization of the S- and R-forms of NAD(P)HX and the dehydration of the S-form of NAD(P)HX at the expense of ADP, which is converted to AMP. This allows the repair of both epimers of NAD(P)HX, a damaged form of NAD(P)H that is a result of enzymatic or heat-dependent hydration.</text>
</comment>
<dbReference type="Pfam" id="PF03853">
    <property type="entry name" value="YjeF_N"/>
    <property type="match status" value="1"/>
</dbReference>
<evidence type="ECO:0000256" key="5">
    <source>
        <dbReference type="ARBA" id="ARBA00022723"/>
    </source>
</evidence>
<dbReference type="RefSeq" id="WP_183275592.1">
    <property type="nucleotide sequence ID" value="NZ_BLZR01000001.1"/>
</dbReference>
<comment type="catalytic activity">
    <reaction evidence="16 17 19">
        <text>(6S)-NADPHX + ADP = AMP + phosphate + NADPH + H(+)</text>
        <dbReference type="Rhea" id="RHEA:32235"/>
        <dbReference type="ChEBI" id="CHEBI:15378"/>
        <dbReference type="ChEBI" id="CHEBI:43474"/>
        <dbReference type="ChEBI" id="CHEBI:57783"/>
        <dbReference type="ChEBI" id="CHEBI:64076"/>
        <dbReference type="ChEBI" id="CHEBI:456215"/>
        <dbReference type="ChEBI" id="CHEBI:456216"/>
        <dbReference type="EC" id="4.2.1.136"/>
    </reaction>
</comment>
<evidence type="ECO:0000256" key="19">
    <source>
        <dbReference type="PIRNR" id="PIRNR017184"/>
    </source>
</evidence>
<dbReference type="NCBIfam" id="TIGR00196">
    <property type="entry name" value="yjeF_cterm"/>
    <property type="match status" value="1"/>
</dbReference>
<dbReference type="Proteomes" id="UP000580568">
    <property type="component" value="Unassembled WGS sequence"/>
</dbReference>
<evidence type="ECO:0000256" key="17">
    <source>
        <dbReference type="HAMAP-Rule" id="MF_01965"/>
    </source>
</evidence>
<organism evidence="23 24">
    <name type="scientific">Clostridium fungisolvens</name>
    <dbReference type="NCBI Taxonomy" id="1604897"/>
    <lineage>
        <taxon>Bacteria</taxon>
        <taxon>Bacillati</taxon>
        <taxon>Bacillota</taxon>
        <taxon>Clostridia</taxon>
        <taxon>Eubacteriales</taxon>
        <taxon>Clostridiaceae</taxon>
        <taxon>Clostridium</taxon>
    </lineage>
</organism>
<name>A0A6V8SA91_9CLOT</name>
<protein>
    <recommendedName>
        <fullName evidence="19">Bifunctional NAD(P)H-hydrate repair enzyme</fullName>
    </recommendedName>
    <alternativeName>
        <fullName evidence="19">Nicotinamide nucleotide repair protein</fullName>
    </alternativeName>
    <domain>
        <recommendedName>
            <fullName evidence="19">ADP-dependent (S)-NAD(P)H-hydrate dehydratase</fullName>
            <ecNumber evidence="19">4.2.1.136</ecNumber>
        </recommendedName>
        <alternativeName>
            <fullName evidence="19">ADP-dependent NAD(P)HX dehydratase</fullName>
        </alternativeName>
    </domain>
    <domain>
        <recommendedName>
            <fullName evidence="19">NAD(P)H-hydrate epimerase</fullName>
            <ecNumber evidence="19">5.1.99.6</ecNumber>
        </recommendedName>
    </domain>
</protein>
<reference evidence="23 24" key="1">
    <citation type="submission" date="2020-07" db="EMBL/GenBank/DDBJ databases">
        <title>A new beta-1,3-glucan-decomposing anaerobic bacterium isolated from anoxic soil subjected to biological soil disinfestation.</title>
        <authorList>
            <person name="Ueki A."/>
            <person name="Tonouchi A."/>
        </authorList>
    </citation>
    <scope>NUCLEOTIDE SEQUENCE [LARGE SCALE GENOMIC DNA]</scope>
    <source>
        <strain evidence="23 24">TW1</strain>
    </source>
</reference>
<evidence type="ECO:0000256" key="13">
    <source>
        <dbReference type="ARBA" id="ARBA00023268"/>
    </source>
</evidence>
<keyword evidence="11 18" id="KW-0413">Isomerase</keyword>
<dbReference type="GO" id="GO:0046496">
    <property type="term" value="P:nicotinamide nucleotide metabolic process"/>
    <property type="evidence" value="ECO:0007669"/>
    <property type="project" value="UniProtKB-UniRule"/>
</dbReference>
<feature type="binding site" evidence="17">
    <location>
        <begin position="411"/>
        <end position="415"/>
    </location>
    <ligand>
        <name>AMP</name>
        <dbReference type="ChEBI" id="CHEBI:456215"/>
    </ligand>
</feature>
<keyword evidence="8 17" id="KW-0521">NADP</keyword>
<feature type="binding site" evidence="17">
    <location>
        <position position="323"/>
    </location>
    <ligand>
        <name>(6S)-NADPHX</name>
        <dbReference type="ChEBI" id="CHEBI:64076"/>
    </ligand>
</feature>
<keyword evidence="24" id="KW-1185">Reference proteome</keyword>
<comment type="cofactor">
    <cofactor evidence="18 19">
        <name>K(+)</name>
        <dbReference type="ChEBI" id="CHEBI:29103"/>
    </cofactor>
    <text evidence="18 19">Binds 1 potassium ion per subunit.</text>
</comment>
<evidence type="ECO:0000259" key="20">
    <source>
        <dbReference type="PROSITE" id="PS50206"/>
    </source>
</evidence>